<dbReference type="GO" id="GO:0008081">
    <property type="term" value="F:phosphoric diester hydrolase activity"/>
    <property type="evidence" value="ECO:0000318"/>
    <property type="project" value="GO_Central"/>
</dbReference>
<dbReference type="PANTHER" id="PTHR22748">
    <property type="entry name" value="AP ENDONUCLEASE"/>
    <property type="match status" value="1"/>
</dbReference>
<evidence type="ECO:0000256" key="7">
    <source>
        <dbReference type="PIRSR" id="PIRSR604808-2"/>
    </source>
</evidence>
<dbReference type="FunFam" id="3.60.10.10:FF:000108">
    <property type="entry name" value="AP endonuclease"/>
    <property type="match status" value="1"/>
</dbReference>
<comment type="similarity">
    <text evidence="2">Belongs to the DNA repair enzymes AP/ExoA family.</text>
</comment>
<gene>
    <name evidence="11 12" type="primary">APN2</name>
    <name evidence="12" type="ordered locus">CAALFM_C110650WA</name>
    <name evidence="11" type="ordered locus">orf19.9394</name>
</gene>
<feature type="binding site" evidence="7">
    <location>
        <position position="381"/>
    </location>
    <ligand>
        <name>Mg(2+)</name>
        <dbReference type="ChEBI" id="CHEBI:18420"/>
        <label>1</label>
    </ligand>
</feature>
<sequence length="451" mass="51980">MNEELLSKDPLNKIISKSKGDSTIRYITFNVNGVKTIFNYHPWNQLKNNKDFNTLFNLLQADIITLQELKLTETSLQQQMSQLVHLSDYKSFISIPVTKKGYSGVGLFIRNPKSNENKKHRKHLTVIKAEEGITGWLPSSSSSSSSSANKIPYRESANNIGGYTDIEKLPGLHLDSEGRCVCVELADNTVIFAVYCPANSQCTYEGELFRLTFIKLLLQRCYNLVKLYPKKKIVIMGDINIAIDMIDHAETIELGIKENLLKPSFRGHNFEVLNYENCVSFRTATEARKLLNKYVIRSIWQDLKNEKNPNQKEREKEEPFLYDTTRLVQGRRMKMYTVWNTLTNARQINHGSRIDLILFSDEKMVQRISNADIWPFLMGSDHCPVFTDCDMSDEDDDEDEDEDEDENEDGNKTGVDLIEQPKLSFEAKNHFKINKVRDITSFFGSKRQKLQ</sequence>
<name>A0A1D8PEX6_CANAL</name>
<proteinExistence type="inferred from homology"/>
<accession>A0A1D8PEX6</accession>
<evidence type="ECO:0000313" key="11">
    <source>
        <dbReference type="CGD" id="CAL0000190938"/>
    </source>
</evidence>
<reference evidence="12 13" key="3">
    <citation type="journal article" date="2013" name="Genome Biol.">
        <title>Assembly of a phased diploid Candida albicans genome facilitates allele-specific measurements and provides a simple model for repeat and indel structure.</title>
        <authorList>
            <person name="Muzzey D."/>
            <person name="Schwartz K."/>
            <person name="Weissman J.S."/>
            <person name="Sherlock G."/>
        </authorList>
    </citation>
    <scope>NUCLEOTIDE SEQUENCE [LARGE SCALE GENOMIC DNA]</scope>
    <source>
        <strain evidence="13">SC5314 / ATCC MYA-2876</strain>
    </source>
</reference>
<feature type="compositionally biased region" description="Acidic residues" evidence="9">
    <location>
        <begin position="390"/>
        <end position="408"/>
    </location>
</feature>
<feature type="active site" description="Proton donor/acceptor" evidence="6">
    <location>
        <position position="238"/>
    </location>
</feature>
<dbReference type="GO" id="GO:0046872">
    <property type="term" value="F:metal ion binding"/>
    <property type="evidence" value="ECO:0007669"/>
    <property type="project" value="UniProtKB-KW"/>
</dbReference>
<dbReference type="GO" id="GO:0016829">
    <property type="term" value="F:lyase activity"/>
    <property type="evidence" value="ECO:0007669"/>
    <property type="project" value="UniProtKB-KW"/>
</dbReference>
<feature type="domain" description="Endonuclease/exonuclease/phosphatase" evidence="10">
    <location>
        <begin position="27"/>
        <end position="116"/>
    </location>
</feature>
<dbReference type="eggNOG" id="KOG1294">
    <property type="taxonomic scope" value="Eukaryota"/>
</dbReference>
<keyword evidence="3 7" id="KW-0479">Metal-binding</keyword>
<keyword evidence="5 7" id="KW-0460">Magnesium</keyword>
<dbReference type="InterPro" id="IPR020848">
    <property type="entry name" value="AP_endonuclease_F1_CS"/>
</dbReference>
<feature type="region of interest" description="Disordered" evidence="9">
    <location>
        <begin position="387"/>
        <end position="421"/>
    </location>
</feature>
<dbReference type="PROSITE" id="PS00728">
    <property type="entry name" value="AP_NUCLEASE_F1_3"/>
    <property type="match status" value="1"/>
</dbReference>
<dbReference type="VEuPathDB" id="FungiDB:C1_10650W_A"/>
<dbReference type="RefSeq" id="XP_710720.2">
    <property type="nucleotide sequence ID" value="XM_705628.2"/>
</dbReference>
<keyword evidence="4" id="KW-0378">Hydrolase</keyword>
<dbReference type="GO" id="GO:0003677">
    <property type="term" value="F:DNA binding"/>
    <property type="evidence" value="ECO:0007669"/>
    <property type="project" value="InterPro"/>
</dbReference>
<dbReference type="PANTHER" id="PTHR22748:SF4">
    <property type="entry name" value="DNA-(APURINIC OR APYRIMIDINIC SITE) ENDONUCLEASE 2"/>
    <property type="match status" value="1"/>
</dbReference>
<evidence type="ECO:0000256" key="1">
    <source>
        <dbReference type="ARBA" id="ARBA00001936"/>
    </source>
</evidence>
<dbReference type="CGD" id="CAL0000190938">
    <property type="gene designation" value="APN2"/>
</dbReference>
<dbReference type="GeneID" id="3647674"/>
<dbReference type="Pfam" id="PF03372">
    <property type="entry name" value="Exo_endo_phos"/>
    <property type="match status" value="1"/>
</dbReference>
<feature type="binding site" evidence="7">
    <location>
        <position position="30"/>
    </location>
    <ligand>
        <name>Mg(2+)</name>
        <dbReference type="ChEBI" id="CHEBI:18420"/>
        <label>1</label>
    </ligand>
</feature>
<dbReference type="InterPro" id="IPR036691">
    <property type="entry name" value="Endo/exonu/phosph_ase_sf"/>
</dbReference>
<evidence type="ECO:0000256" key="3">
    <source>
        <dbReference type="ARBA" id="ARBA00022723"/>
    </source>
</evidence>
<organism evidence="12 13">
    <name type="scientific">Candida albicans (strain SC5314 / ATCC MYA-2876)</name>
    <name type="common">Yeast</name>
    <dbReference type="NCBI Taxonomy" id="237561"/>
    <lineage>
        <taxon>Eukaryota</taxon>
        <taxon>Fungi</taxon>
        <taxon>Dikarya</taxon>
        <taxon>Ascomycota</taxon>
        <taxon>Saccharomycotina</taxon>
        <taxon>Pichiomycetes</taxon>
        <taxon>Debaryomycetaceae</taxon>
        <taxon>Candida/Lodderomyces clade</taxon>
        <taxon>Candida</taxon>
    </lineage>
</organism>
<dbReference type="STRING" id="237561.A0A1D8PEX6"/>
<evidence type="ECO:0000256" key="6">
    <source>
        <dbReference type="PIRSR" id="PIRSR604808-1"/>
    </source>
</evidence>
<evidence type="ECO:0000256" key="8">
    <source>
        <dbReference type="PIRSR" id="PIRSR604808-3"/>
    </source>
</evidence>
<evidence type="ECO:0000259" key="10">
    <source>
        <dbReference type="Pfam" id="PF03372"/>
    </source>
</evidence>
<dbReference type="Gene3D" id="3.60.10.10">
    <property type="entry name" value="Endonuclease/exonuclease/phosphatase"/>
    <property type="match status" value="1"/>
</dbReference>
<evidence type="ECO:0000256" key="5">
    <source>
        <dbReference type="ARBA" id="ARBA00022842"/>
    </source>
</evidence>
<keyword evidence="12" id="KW-0456">Lyase</keyword>
<dbReference type="SMR" id="A0A1D8PEX6"/>
<reference evidence="12 13" key="2">
    <citation type="journal article" date="2007" name="Genome Biol.">
        <title>Assembly of the Candida albicans genome into sixteen supercontigs aligned on the eight chromosomes.</title>
        <authorList>
            <person name="van het Hoog M."/>
            <person name="Rast T.J."/>
            <person name="Martchenko M."/>
            <person name="Grindle S."/>
            <person name="Dignard D."/>
            <person name="Hogues H."/>
            <person name="Cuomo C."/>
            <person name="Berriman M."/>
            <person name="Scherer S."/>
            <person name="Magee B.B."/>
            <person name="Whiteway M."/>
            <person name="Chibana H."/>
            <person name="Nantel A."/>
            <person name="Magee P.T."/>
        </authorList>
    </citation>
    <scope>GENOME REANNOTATION</scope>
    <source>
        <strain evidence="13">SC5314 / ATCC MYA-2876</strain>
    </source>
</reference>
<dbReference type="GO" id="GO:0003906">
    <property type="term" value="F:DNA-(apurinic or apyrimidinic site) endonuclease activity"/>
    <property type="evidence" value="ECO:0000318"/>
    <property type="project" value="GO_Central"/>
</dbReference>
<dbReference type="OrthoDB" id="391817at2759"/>
<feature type="binding site" evidence="7">
    <location>
        <position position="382"/>
    </location>
    <ligand>
        <name>Mg(2+)</name>
        <dbReference type="ChEBI" id="CHEBI:18420"/>
        <label>1</label>
    </ligand>
</feature>
<evidence type="ECO:0000313" key="12">
    <source>
        <dbReference type="EMBL" id="AOW26692.1"/>
    </source>
</evidence>
<feature type="site" description="Important for catalytic activity" evidence="8">
    <location>
        <position position="355"/>
    </location>
</feature>
<evidence type="ECO:0000256" key="2">
    <source>
        <dbReference type="ARBA" id="ARBA00007092"/>
    </source>
</evidence>
<dbReference type="InterPro" id="IPR005135">
    <property type="entry name" value="Endo/exonuclease/phosphatase"/>
</dbReference>
<feature type="site" description="Interaction with DNA substrate" evidence="8">
    <location>
        <position position="382"/>
    </location>
</feature>
<feature type="active site" evidence="6">
    <location>
        <position position="195"/>
    </location>
</feature>
<feature type="binding site" evidence="7">
    <location>
        <position position="238"/>
    </location>
    <ligand>
        <name>Mg(2+)</name>
        <dbReference type="ChEBI" id="CHEBI:18420"/>
        <label>1</label>
    </ligand>
</feature>
<comment type="cofactor">
    <cofactor evidence="1">
        <name>Mn(2+)</name>
        <dbReference type="ChEBI" id="CHEBI:29035"/>
    </cofactor>
</comment>
<dbReference type="Proteomes" id="UP000000559">
    <property type="component" value="Chromosome 1"/>
</dbReference>
<feature type="binding site" evidence="7">
    <location>
        <position position="68"/>
    </location>
    <ligand>
        <name>Mg(2+)</name>
        <dbReference type="ChEBI" id="CHEBI:18420"/>
        <label>1</label>
    </ligand>
</feature>
<reference evidence="12 13" key="1">
    <citation type="journal article" date="2004" name="Proc. Natl. Acad. Sci. U.S.A.">
        <title>The diploid genome sequence of Candida albicans.</title>
        <authorList>
            <person name="Jones T."/>
            <person name="Federspiel N.A."/>
            <person name="Chibana H."/>
            <person name="Dungan J."/>
            <person name="Kalman S."/>
            <person name="Magee B.B."/>
            <person name="Newport G."/>
            <person name="Thorstenson Y.R."/>
            <person name="Agabian N."/>
            <person name="Magee P.T."/>
            <person name="Davis R.W."/>
            <person name="Scherer S."/>
        </authorList>
    </citation>
    <scope>NUCLEOTIDE SEQUENCE [LARGE SCALE GENOMIC DNA]</scope>
    <source>
        <strain evidence="13">SC5314 / ATCC MYA-2876</strain>
    </source>
</reference>
<evidence type="ECO:0000256" key="4">
    <source>
        <dbReference type="ARBA" id="ARBA00022801"/>
    </source>
</evidence>
<comment type="cofactor">
    <cofactor evidence="7">
        <name>Mg(2+)</name>
        <dbReference type="ChEBI" id="CHEBI:18420"/>
    </cofactor>
    <cofactor evidence="7">
        <name>Mn(2+)</name>
        <dbReference type="ChEBI" id="CHEBI:29035"/>
    </cofactor>
    <text evidence="7">Probably binds two magnesium or manganese ions per subunit.</text>
</comment>
<dbReference type="PROSITE" id="PS51435">
    <property type="entry name" value="AP_NUCLEASE_F1_4"/>
    <property type="match status" value="1"/>
</dbReference>
<feature type="active site" description="Proton acceptor" evidence="6">
    <location>
        <position position="382"/>
    </location>
</feature>
<dbReference type="GO" id="GO:0005634">
    <property type="term" value="C:nucleus"/>
    <property type="evidence" value="ECO:0000318"/>
    <property type="project" value="GO_Central"/>
</dbReference>
<feature type="binding site" evidence="7">
    <location>
        <position position="240"/>
    </location>
    <ligand>
        <name>Mg(2+)</name>
        <dbReference type="ChEBI" id="CHEBI:18420"/>
        <label>1</label>
    </ligand>
</feature>
<keyword evidence="13" id="KW-1185">Reference proteome</keyword>
<dbReference type="GO" id="GO:0008311">
    <property type="term" value="F:double-stranded DNA 3'-5' DNA exonuclease activity"/>
    <property type="evidence" value="ECO:0000318"/>
    <property type="project" value="GO_Central"/>
</dbReference>
<dbReference type="InterPro" id="IPR004808">
    <property type="entry name" value="AP_endonuc_1"/>
</dbReference>
<keyword evidence="7" id="KW-0464">Manganese</keyword>
<dbReference type="KEGG" id="cal:CAALFM_C110650WA"/>
<dbReference type="EMBL" id="CP017623">
    <property type="protein sequence ID" value="AOW26692.1"/>
    <property type="molecule type" value="Genomic_DNA"/>
</dbReference>
<evidence type="ECO:0000313" key="13">
    <source>
        <dbReference type="Proteomes" id="UP000000559"/>
    </source>
</evidence>
<feature type="site" description="Transition state stabilizer" evidence="8">
    <location>
        <position position="240"/>
    </location>
</feature>
<evidence type="ECO:0000256" key="9">
    <source>
        <dbReference type="SAM" id="MobiDB-lite"/>
    </source>
</evidence>
<dbReference type="GO" id="GO:0006284">
    <property type="term" value="P:base-excision repair"/>
    <property type="evidence" value="ECO:0000318"/>
    <property type="project" value="GO_Central"/>
</dbReference>
<dbReference type="AlphaFoldDB" id="A0A1D8PEX6"/>
<dbReference type="OMA" id="YTVWNTL"/>
<dbReference type="InParanoid" id="A0A1D8PEX6"/>
<dbReference type="FunCoup" id="A0A1D8PEX6">
    <property type="interactions" value="502"/>
</dbReference>
<dbReference type="SUPFAM" id="SSF56219">
    <property type="entry name" value="DNase I-like"/>
    <property type="match status" value="1"/>
</dbReference>
<protein>
    <submittedName>
        <fullName evidence="12">DNA-(Apurinic or apyrimidinic site) lyase</fullName>
    </submittedName>
</protein>